<dbReference type="Pfam" id="PF17765">
    <property type="entry name" value="MLTR_LBD"/>
    <property type="match status" value="1"/>
</dbReference>
<dbReference type="PROSITE" id="PS50943">
    <property type="entry name" value="HTH_CROC1"/>
    <property type="match status" value="1"/>
</dbReference>
<sequence>MSENELGAFLRSRREALSPSAVGLPTGSRRRTPGLRRGELATLAGVSVEYLARLEQGRDRRPSAQVIAALADALRLSMADRIQLRRIAKAADNAPCLVIEPPTTVVRREVRMVLDRLEPTPAVVLNRLTDVLACTDGYTQLMRPFGLFDGARPNLTRYVLTDPRAREAYADWAAIADARVAGLQFGVNGADPHVAALAEELAGAAGDAFTTRACRASGMVAPTEIEVLRHPDVGELRLRFESLGLADSVADDQRLLVYLPEDEETSGRLDRLVRTGPRSVPGAGTAATGSIDSRPASSIGPRAAVSTRNRVASQRTSSP</sequence>
<dbReference type="SMART" id="SM00530">
    <property type="entry name" value="HTH_XRE"/>
    <property type="match status" value="1"/>
</dbReference>
<evidence type="ECO:0000259" key="2">
    <source>
        <dbReference type="PROSITE" id="PS50943"/>
    </source>
</evidence>
<dbReference type="PANTHER" id="PTHR35010:SF2">
    <property type="entry name" value="BLL4672 PROTEIN"/>
    <property type="match status" value="1"/>
</dbReference>
<dbReference type="OrthoDB" id="3542608at2"/>
<dbReference type="Gene3D" id="1.10.260.40">
    <property type="entry name" value="lambda repressor-like DNA-binding domains"/>
    <property type="match status" value="1"/>
</dbReference>
<dbReference type="Proteomes" id="UP000184440">
    <property type="component" value="Unassembled WGS sequence"/>
</dbReference>
<dbReference type="EMBL" id="FRCS01000005">
    <property type="protein sequence ID" value="SHN34097.1"/>
    <property type="molecule type" value="Genomic_DNA"/>
</dbReference>
<evidence type="ECO:0000313" key="4">
    <source>
        <dbReference type="Proteomes" id="UP000184440"/>
    </source>
</evidence>
<dbReference type="Gene3D" id="3.30.450.180">
    <property type="match status" value="1"/>
</dbReference>
<feature type="compositionally biased region" description="Polar residues" evidence="1">
    <location>
        <begin position="306"/>
        <end position="319"/>
    </location>
</feature>
<evidence type="ECO:0000256" key="1">
    <source>
        <dbReference type="SAM" id="MobiDB-lite"/>
    </source>
</evidence>
<feature type="domain" description="HTH cro/C1-type" evidence="2">
    <location>
        <begin position="39"/>
        <end position="81"/>
    </location>
</feature>
<dbReference type="InterPro" id="IPR001387">
    <property type="entry name" value="Cro/C1-type_HTH"/>
</dbReference>
<gene>
    <name evidence="3" type="ORF">SAMN05443668_105219</name>
</gene>
<name>A0A1M7QR33_9ACTN</name>
<dbReference type="InterPro" id="IPR041413">
    <property type="entry name" value="MLTR_LBD"/>
</dbReference>
<proteinExistence type="predicted"/>
<dbReference type="GO" id="GO:0003677">
    <property type="term" value="F:DNA binding"/>
    <property type="evidence" value="ECO:0007669"/>
    <property type="project" value="InterPro"/>
</dbReference>
<evidence type="ECO:0000313" key="3">
    <source>
        <dbReference type="EMBL" id="SHN34097.1"/>
    </source>
</evidence>
<accession>A0A1M7QR33</accession>
<dbReference type="SUPFAM" id="SSF47413">
    <property type="entry name" value="lambda repressor-like DNA-binding domains"/>
    <property type="match status" value="1"/>
</dbReference>
<protein>
    <submittedName>
        <fullName evidence="3">Helix-turn-helix domain-containing protein</fullName>
    </submittedName>
</protein>
<dbReference type="AlphaFoldDB" id="A0A1M7QR33"/>
<feature type="region of interest" description="Disordered" evidence="1">
    <location>
        <begin position="273"/>
        <end position="319"/>
    </location>
</feature>
<dbReference type="RefSeq" id="WP_073258818.1">
    <property type="nucleotide sequence ID" value="NZ_FRCS01000005.1"/>
</dbReference>
<organism evidence="3 4">
    <name type="scientific">Cryptosporangium aurantiacum</name>
    <dbReference type="NCBI Taxonomy" id="134849"/>
    <lineage>
        <taxon>Bacteria</taxon>
        <taxon>Bacillati</taxon>
        <taxon>Actinomycetota</taxon>
        <taxon>Actinomycetes</taxon>
        <taxon>Cryptosporangiales</taxon>
        <taxon>Cryptosporangiaceae</taxon>
        <taxon>Cryptosporangium</taxon>
    </lineage>
</organism>
<dbReference type="InterPro" id="IPR010982">
    <property type="entry name" value="Lambda_DNA-bd_dom_sf"/>
</dbReference>
<dbReference type="CDD" id="cd00093">
    <property type="entry name" value="HTH_XRE"/>
    <property type="match status" value="1"/>
</dbReference>
<keyword evidence="4" id="KW-1185">Reference proteome</keyword>
<dbReference type="PANTHER" id="PTHR35010">
    <property type="entry name" value="BLL4672 PROTEIN-RELATED"/>
    <property type="match status" value="1"/>
</dbReference>
<dbReference type="STRING" id="134849.SAMN05443668_105219"/>
<reference evidence="3 4" key="1">
    <citation type="submission" date="2016-11" db="EMBL/GenBank/DDBJ databases">
        <authorList>
            <person name="Jaros S."/>
            <person name="Januszkiewicz K."/>
            <person name="Wedrychowicz H."/>
        </authorList>
    </citation>
    <scope>NUCLEOTIDE SEQUENCE [LARGE SCALE GENOMIC DNA]</scope>
    <source>
        <strain evidence="3 4">DSM 46144</strain>
    </source>
</reference>
<dbReference type="Pfam" id="PF13560">
    <property type="entry name" value="HTH_31"/>
    <property type="match status" value="1"/>
</dbReference>